<accession>A0AAD8NQJ7</accession>
<keyword evidence="3" id="KW-1185">Reference proteome</keyword>
<keyword evidence="1" id="KW-1133">Transmembrane helix</keyword>
<protein>
    <recommendedName>
        <fullName evidence="4">Transmembrane protein</fullName>
    </recommendedName>
</protein>
<comment type="caution">
    <text evidence="2">The sequence shown here is derived from an EMBL/GenBank/DDBJ whole genome shotgun (WGS) entry which is preliminary data.</text>
</comment>
<feature type="transmembrane region" description="Helical" evidence="1">
    <location>
        <begin position="12"/>
        <end position="38"/>
    </location>
</feature>
<evidence type="ECO:0008006" key="4">
    <source>
        <dbReference type="Google" id="ProtNLM"/>
    </source>
</evidence>
<keyword evidence="1" id="KW-0812">Transmembrane</keyword>
<evidence type="ECO:0000313" key="3">
    <source>
        <dbReference type="Proteomes" id="UP001229421"/>
    </source>
</evidence>
<organism evidence="2 3">
    <name type="scientific">Tagetes erecta</name>
    <name type="common">African marigold</name>
    <dbReference type="NCBI Taxonomy" id="13708"/>
    <lineage>
        <taxon>Eukaryota</taxon>
        <taxon>Viridiplantae</taxon>
        <taxon>Streptophyta</taxon>
        <taxon>Embryophyta</taxon>
        <taxon>Tracheophyta</taxon>
        <taxon>Spermatophyta</taxon>
        <taxon>Magnoliopsida</taxon>
        <taxon>eudicotyledons</taxon>
        <taxon>Gunneridae</taxon>
        <taxon>Pentapetalae</taxon>
        <taxon>asterids</taxon>
        <taxon>campanulids</taxon>
        <taxon>Asterales</taxon>
        <taxon>Asteraceae</taxon>
        <taxon>Asteroideae</taxon>
        <taxon>Heliantheae alliance</taxon>
        <taxon>Tageteae</taxon>
        <taxon>Tagetes</taxon>
    </lineage>
</organism>
<dbReference type="EMBL" id="JAUHHV010000007">
    <property type="protein sequence ID" value="KAK1417048.1"/>
    <property type="molecule type" value="Genomic_DNA"/>
</dbReference>
<sequence length="110" mass="12307">MPCYDSTDLSLAMEACLCLGEMVVAVIVVAAITVVSLIGGCSEPLVAIACDKYWEWALAYVKVFIVNFSANSSRVRVLEQQQQRLKSFTFCSIELSCHYRQIRSKLYQSV</sequence>
<keyword evidence="1" id="KW-0472">Membrane</keyword>
<dbReference type="Proteomes" id="UP001229421">
    <property type="component" value="Unassembled WGS sequence"/>
</dbReference>
<evidence type="ECO:0000256" key="1">
    <source>
        <dbReference type="SAM" id="Phobius"/>
    </source>
</evidence>
<reference evidence="2" key="1">
    <citation type="journal article" date="2023" name="bioRxiv">
        <title>Improved chromosome-level genome assembly for marigold (Tagetes erecta).</title>
        <authorList>
            <person name="Jiang F."/>
            <person name="Yuan L."/>
            <person name="Wang S."/>
            <person name="Wang H."/>
            <person name="Xu D."/>
            <person name="Wang A."/>
            <person name="Fan W."/>
        </authorList>
    </citation>
    <scope>NUCLEOTIDE SEQUENCE</scope>
    <source>
        <strain evidence="2">WSJ</strain>
        <tissue evidence="2">Leaf</tissue>
    </source>
</reference>
<evidence type="ECO:0000313" key="2">
    <source>
        <dbReference type="EMBL" id="KAK1417048.1"/>
    </source>
</evidence>
<dbReference type="AlphaFoldDB" id="A0AAD8NQJ7"/>
<gene>
    <name evidence="2" type="ORF">QVD17_26170</name>
</gene>
<proteinExistence type="predicted"/>
<name>A0AAD8NQJ7_TARER</name>